<keyword evidence="2" id="KW-1185">Reference proteome</keyword>
<organism evidence="1 2">
    <name type="scientific">Schizopora paradoxa</name>
    <dbReference type="NCBI Taxonomy" id="27342"/>
    <lineage>
        <taxon>Eukaryota</taxon>
        <taxon>Fungi</taxon>
        <taxon>Dikarya</taxon>
        <taxon>Basidiomycota</taxon>
        <taxon>Agaricomycotina</taxon>
        <taxon>Agaricomycetes</taxon>
        <taxon>Hymenochaetales</taxon>
        <taxon>Schizoporaceae</taxon>
        <taxon>Schizopora</taxon>
    </lineage>
</organism>
<dbReference type="Proteomes" id="UP000053477">
    <property type="component" value="Unassembled WGS sequence"/>
</dbReference>
<dbReference type="EMBL" id="KQ086188">
    <property type="protein sequence ID" value="KLO06692.1"/>
    <property type="molecule type" value="Genomic_DNA"/>
</dbReference>
<protein>
    <submittedName>
        <fullName evidence="1">Uncharacterized protein</fullName>
    </submittedName>
</protein>
<evidence type="ECO:0000313" key="2">
    <source>
        <dbReference type="Proteomes" id="UP000053477"/>
    </source>
</evidence>
<dbReference type="OrthoDB" id="2012566at2759"/>
<evidence type="ECO:0000313" key="1">
    <source>
        <dbReference type="EMBL" id="KLO06692.1"/>
    </source>
</evidence>
<dbReference type="InParanoid" id="A0A0H2R5S0"/>
<dbReference type="AlphaFoldDB" id="A0A0H2R5S0"/>
<name>A0A0H2R5S0_9AGAM</name>
<gene>
    <name evidence="1" type="ORF">SCHPADRAFT_895235</name>
</gene>
<accession>A0A0H2R5S0</accession>
<proteinExistence type="predicted"/>
<reference evidence="1 2" key="1">
    <citation type="submission" date="2015-04" db="EMBL/GenBank/DDBJ databases">
        <title>Complete genome sequence of Schizopora paradoxa KUC8140, a cosmopolitan wood degrader in East Asia.</title>
        <authorList>
            <consortium name="DOE Joint Genome Institute"/>
            <person name="Min B."/>
            <person name="Park H."/>
            <person name="Jang Y."/>
            <person name="Kim J.-J."/>
            <person name="Kim K.H."/>
            <person name="Pangilinan J."/>
            <person name="Lipzen A."/>
            <person name="Riley R."/>
            <person name="Grigoriev I.V."/>
            <person name="Spatafora J.W."/>
            <person name="Choi I.-G."/>
        </authorList>
    </citation>
    <scope>NUCLEOTIDE SEQUENCE [LARGE SCALE GENOMIC DNA]</scope>
    <source>
        <strain evidence="1 2">KUC8140</strain>
    </source>
</reference>
<dbReference type="STRING" id="27342.A0A0H2R5S0"/>
<sequence length="184" mass="20585">MAIMDEMLEYRNADGIVTVYFDEGRQQLDPVVCANVLTLFYKHDRGEELGNTLAWVLAVLEHRAYLEGTYSYIGGDAFLFFVSRLMGVSTSVKERVVFLFQERVRERFGKEGDALSLAMRILAAASVGIRDVVDRDTLLTMQELDGGFPMGWIYKFANAGIRVGNRGLATALAVKAIKVVDEME</sequence>